<evidence type="ECO:0000313" key="1">
    <source>
        <dbReference type="EMBL" id="MDT0263311.1"/>
    </source>
</evidence>
<evidence type="ECO:0000313" key="2">
    <source>
        <dbReference type="Proteomes" id="UP001183176"/>
    </source>
</evidence>
<organism evidence="1 2">
    <name type="scientific">Jatrophihabitans lederbergiae</name>
    <dbReference type="NCBI Taxonomy" id="3075547"/>
    <lineage>
        <taxon>Bacteria</taxon>
        <taxon>Bacillati</taxon>
        <taxon>Actinomycetota</taxon>
        <taxon>Actinomycetes</taxon>
        <taxon>Jatrophihabitantales</taxon>
        <taxon>Jatrophihabitantaceae</taxon>
        <taxon>Jatrophihabitans</taxon>
    </lineage>
</organism>
<protein>
    <submittedName>
        <fullName evidence="1">2OG-Fe dioxygenase family protein</fullName>
    </submittedName>
</protein>
<reference evidence="2" key="1">
    <citation type="submission" date="2023-07" db="EMBL/GenBank/DDBJ databases">
        <title>30 novel species of actinomycetes from the DSMZ collection.</title>
        <authorList>
            <person name="Nouioui I."/>
        </authorList>
    </citation>
    <scope>NUCLEOTIDE SEQUENCE [LARGE SCALE GENOMIC DNA]</scope>
    <source>
        <strain evidence="2">DSM 44399</strain>
    </source>
</reference>
<dbReference type="Proteomes" id="UP001183176">
    <property type="component" value="Unassembled WGS sequence"/>
</dbReference>
<sequence>MSLNGQGFALLDLPEVSGEILDSYEDLPHDPYMGNGTRYKRFSQYRLSWNGEAWDFELLPHRDYTAFKDFNPVGGGYKRPYEPIQVDFTSLIGHGAGELNLSTDTDWQINVHQNRTIASREKSGVLTPEGVHQDGHEFVMIAVLRRTEVEDGQTRLWKLGADEPFWTGVLEPSKAVLIDDKAVAHDVTDVQPAGDQTGKRDILIVAFSRWEERWYGDDHDQAALSDTASTM</sequence>
<comment type="caution">
    <text evidence="1">The sequence shown here is derived from an EMBL/GenBank/DDBJ whole genome shotgun (WGS) entry which is preliminary data.</text>
</comment>
<keyword evidence="1" id="KW-0560">Oxidoreductase</keyword>
<dbReference type="Pfam" id="PF10014">
    <property type="entry name" value="2OG-Fe_Oxy_2"/>
    <property type="match status" value="1"/>
</dbReference>
<keyword evidence="2" id="KW-1185">Reference proteome</keyword>
<gene>
    <name evidence="1" type="ORF">RM423_18155</name>
</gene>
<dbReference type="EMBL" id="JAVREH010000035">
    <property type="protein sequence ID" value="MDT0263311.1"/>
    <property type="molecule type" value="Genomic_DNA"/>
</dbReference>
<accession>A0ABU2JE93</accession>
<dbReference type="InterPro" id="IPR018724">
    <property type="entry name" value="2OG-Fe_dioxygenase"/>
</dbReference>
<dbReference type="Gene3D" id="2.60.120.620">
    <property type="entry name" value="q2cbj1_9rhob like domain"/>
    <property type="match status" value="1"/>
</dbReference>
<proteinExistence type="predicted"/>
<dbReference type="RefSeq" id="WP_311424459.1">
    <property type="nucleotide sequence ID" value="NZ_JAVREH010000035.1"/>
</dbReference>
<dbReference type="GO" id="GO:0051213">
    <property type="term" value="F:dioxygenase activity"/>
    <property type="evidence" value="ECO:0007669"/>
    <property type="project" value="UniProtKB-KW"/>
</dbReference>
<name>A0ABU2JE93_9ACTN</name>
<keyword evidence="1" id="KW-0223">Dioxygenase</keyword>